<organism evidence="2 3">
    <name type="scientific">Prosthecobacter algae</name>
    <dbReference type="NCBI Taxonomy" id="1144682"/>
    <lineage>
        <taxon>Bacteria</taxon>
        <taxon>Pseudomonadati</taxon>
        <taxon>Verrucomicrobiota</taxon>
        <taxon>Verrucomicrobiia</taxon>
        <taxon>Verrucomicrobiales</taxon>
        <taxon>Verrucomicrobiaceae</taxon>
        <taxon>Prosthecobacter</taxon>
    </lineage>
</organism>
<proteinExistence type="predicted"/>
<feature type="signal peptide" evidence="1">
    <location>
        <begin position="1"/>
        <end position="19"/>
    </location>
</feature>
<evidence type="ECO:0000256" key="1">
    <source>
        <dbReference type="SAM" id="SignalP"/>
    </source>
</evidence>
<name>A0ABP9PBC8_9BACT</name>
<comment type="caution">
    <text evidence="2">The sequence shown here is derived from an EMBL/GenBank/DDBJ whole genome shotgun (WGS) entry which is preliminary data.</text>
</comment>
<evidence type="ECO:0000313" key="2">
    <source>
        <dbReference type="EMBL" id="GAA5143904.1"/>
    </source>
</evidence>
<sequence>MNFACLYLISAGCAGLVWAGPEKETEERTSYEQLFHGAQRPYAEAGPPPQAGSTPEQTVRALYENEIFFHQRNAIPKQVTEHLQGCFTPSLLAHFNECRTKIETWLADPANEGMKLPMNEGSIFLSCYEGGTSFKVGEAVITGDEARVPVVLTYEEAGKTYPWVDMPMLKRVGSRWLLDDIRFQPLEDIRWTLRGRVSIED</sequence>
<feature type="chain" id="PRO_5046848501" description="DUF3828 domain-containing protein" evidence="1">
    <location>
        <begin position="20"/>
        <end position="201"/>
    </location>
</feature>
<reference evidence="3" key="1">
    <citation type="journal article" date="2019" name="Int. J. Syst. Evol. Microbiol.">
        <title>The Global Catalogue of Microorganisms (GCM) 10K type strain sequencing project: providing services to taxonomists for standard genome sequencing and annotation.</title>
        <authorList>
            <consortium name="The Broad Institute Genomics Platform"/>
            <consortium name="The Broad Institute Genome Sequencing Center for Infectious Disease"/>
            <person name="Wu L."/>
            <person name="Ma J."/>
        </authorList>
    </citation>
    <scope>NUCLEOTIDE SEQUENCE [LARGE SCALE GENOMIC DNA]</scope>
    <source>
        <strain evidence="3">JCM 18053</strain>
    </source>
</reference>
<dbReference type="EMBL" id="BAABIA010000006">
    <property type="protein sequence ID" value="GAA5143904.1"/>
    <property type="molecule type" value="Genomic_DNA"/>
</dbReference>
<evidence type="ECO:0008006" key="4">
    <source>
        <dbReference type="Google" id="ProtNLM"/>
    </source>
</evidence>
<accession>A0ABP9PBC8</accession>
<keyword evidence="1" id="KW-0732">Signal</keyword>
<dbReference type="Proteomes" id="UP001499852">
    <property type="component" value="Unassembled WGS sequence"/>
</dbReference>
<keyword evidence="3" id="KW-1185">Reference proteome</keyword>
<gene>
    <name evidence="2" type="ORF">GCM10023213_32870</name>
</gene>
<protein>
    <recommendedName>
        <fullName evidence="4">DUF3828 domain-containing protein</fullName>
    </recommendedName>
</protein>
<dbReference type="RefSeq" id="WP_345737473.1">
    <property type="nucleotide sequence ID" value="NZ_BAABIA010000006.1"/>
</dbReference>
<evidence type="ECO:0000313" key="3">
    <source>
        <dbReference type="Proteomes" id="UP001499852"/>
    </source>
</evidence>